<dbReference type="Proteomes" id="UP000765224">
    <property type="component" value="Unassembled WGS sequence"/>
</dbReference>
<sequence length="299" mass="33274">MTSAQRKHISNGIWMCKIHARLVDVDASAYPIAKLRNMKIEHEARIKLEMTGLRPGSQVFDLIAVGPSVVFVGELAAVEQRTWSFRVEHFVIGDLNELITYIEQFDVINPYDKFVLVNELGDGRELVSAPSWAKSAGNCLISVPIAASAPKTDVNRLPLDLALNDGHDLFFVNGGIATVSGLDALPQKIKTCLSTSQGESWFAPTFGTRIREYTVDFFDSPWLSRLIKLEVIRMAAIPYSDSVGISPPAPPLRCVRVVKTIDQIDSKGQDGWFKFRFHLDIEGLGEWTSEIPIFISKDL</sequence>
<gene>
    <name evidence="1" type="ORF">KVG96_23025</name>
</gene>
<proteinExistence type="predicted"/>
<name>A0ABS6PK24_9PSED</name>
<organism evidence="1 2">
    <name type="scientific">Pseudomonas ekonensis</name>
    <dbReference type="NCBI Taxonomy" id="2842353"/>
    <lineage>
        <taxon>Bacteria</taxon>
        <taxon>Pseudomonadati</taxon>
        <taxon>Pseudomonadota</taxon>
        <taxon>Gammaproteobacteria</taxon>
        <taxon>Pseudomonadales</taxon>
        <taxon>Pseudomonadaceae</taxon>
        <taxon>Pseudomonas</taxon>
    </lineage>
</organism>
<comment type="caution">
    <text evidence="1">The sequence shown here is derived from an EMBL/GenBank/DDBJ whole genome shotgun (WGS) entry which is preliminary data.</text>
</comment>
<evidence type="ECO:0000313" key="1">
    <source>
        <dbReference type="EMBL" id="MBV4460836.1"/>
    </source>
</evidence>
<evidence type="ECO:0000313" key="2">
    <source>
        <dbReference type="Proteomes" id="UP000765224"/>
    </source>
</evidence>
<dbReference type="EMBL" id="JAHSTS010000002">
    <property type="protein sequence ID" value="MBV4460836.1"/>
    <property type="molecule type" value="Genomic_DNA"/>
</dbReference>
<protein>
    <submittedName>
        <fullName evidence="1">Uncharacterized protein</fullName>
    </submittedName>
</protein>
<accession>A0ABS6PK24</accession>
<reference evidence="1 2" key="1">
    <citation type="submission" date="2021-06" db="EMBL/GenBank/DDBJ databases">
        <title>Updating the genus Pseudomonas: Description of 43 new species and partition of the Pseudomonas putida group.</title>
        <authorList>
            <person name="Girard L."/>
            <person name="Lood C."/>
            <person name="Vandamme P."/>
            <person name="Rokni-Zadeh H."/>
            <person name="Van Noort V."/>
            <person name="Hofte M."/>
            <person name="Lavigne R."/>
            <person name="De Mot R."/>
        </authorList>
    </citation>
    <scope>NUCLEOTIDE SEQUENCE [LARGE SCALE GENOMIC DNA]</scope>
    <source>
        <strain evidence="1 2">COR58</strain>
    </source>
</reference>
<dbReference type="RefSeq" id="WP_217894071.1">
    <property type="nucleotide sequence ID" value="NZ_JAHSTS010000002.1"/>
</dbReference>
<keyword evidence="2" id="KW-1185">Reference proteome</keyword>